<sequence>MINGKGGDDKLYGAGGDDLYEFDKNFGNDIIYDTQGNNEIVFTKGITKEDLSFKRELANLIIYVTNENGEKDSITVQNAFCLINDLGDGIIQSITFADGTKLSKDDILNLSPLKGSDEADNLYLTNENDILNAGNGNDEIHGKKGDDIINGDSGDDRLFGGIGNDILNGGTGNDELYGEDGNDTYVFSKNWGKDTIVDNQGLNSIEFIDGINVNDLVFDKNGNDLVISDKELKNTITIKNIVNENGTLNNSISKIIFNRKIINGKESFDFITTNEILDYMIRPSDESDELIGYNDHSYTINALDGNDTIITNIKDDILIGGKGDDTLIGKAGNDIYIFGKDFGNDTIIEENNDKNVIKFTDGISKDDLLFKKLNNDLVILQNKNSVIIKDMFNGASINSKIDKIVFDDGSSITNREFINLAVANSSSNENDTLIGYFDDDYVLDALDGNDTIITNGGNDVLIGGAGDDTLKGGKGNDTYKFELNHGKDIIEDNIGKETIVINGRTKEDLIFTYDATTTDLIINYKDNKNDSITIKKWKYMDNLTIKFDDNSYIDDRYITNKIKTINSDSDTSEVGIYYNTNLEDGDDVYIIKKDAGKLSIYDNFTLHSYKVDGGNDTIKFDEISSNEVVYKMSGSNLLIGIAEENKKFEDLNTVVTIKNWTSKHNRIENFAFSDKTLSQNDIINKFSKSENLLFQTDESDKATFKNGGVIYALDGDDEIVSVENKSEVYGNDGNDKIIANGTIYGNEGDDTLKGYSGDDTIYGGEGDDILIGASGDDFLQGDSGDDTYVFGKEWGNDTINNFDRNGTDKIKFTDGISKYDLIFARGVKNSDVTNDLFIYSKDKKNSIKITDFFYSYQSIDENRKIDLIEFDNGEILKSEDLKYLVLQGSKYDDVIRGYDEDFTFDAGEGSDIVFAGNKNDKIFGNDGDDTLYGEDGNDTLIGGTGNDTLQGGDGDDTYIFNLGDGKDEIYESSGNDIIEFGDGISKDSLIVIRDGENNLKIYVKDNPNISNKDINLDDIKDTITLKNVFSNNSSKHENLIETIKFQDGSTLNFNDIKKLSLINSSNSTETLRGYDDENNNIVGNDADETIYGGELDDTINAGAGNDTITAYSGKNTLIGGSGDDVFYGDQANNTYIFSKGDGNDKISGRSSDSTIKFEDGISKDDIKVTRGENLDDLVVKINENDSITIKNFYYDGNINKENEKAIVSNFLFANGEKIGYEEFHKLSYIGKESDDTIYGLNSNDTIKGNDGDDTLYGEDGNDTLIGGTGNDKLIGGKGDDIYIFNLGDGKDEIYEESGNDTIEFGKGISKDSLIVIRDGENNLKIYVKDNPNISNKDINLDDIKDTITLKNVFSNNSSKHENLIETIKFQDGSTLNFNDIKKLSLINSSNSTETLRGYDDENNNIVGNDADETIYGGELDDTINAGAGNDTIKDLNGNNTIYAGIGDDTINANGTIYAGIGDDTINANGTIYAGSGNDTINASGTIYAEDGNDNINATGFIDAGNGNDIVTASDVYSSEEFNTIIGGKGDDELHGSYSNEKYIFSKGDGKDEIYENGGNDTIEFKNNLLKENLIVKRNGENDITIKFKDDQTDLITLKNVVYGNIISNQNTIENFTFANGETLTFNDIKKASMIGFDEDDTIKGYDDADNFISTSAGDDKIIGGIFNDTIIGGSGNDKLQGGDGDDTYIFNLGDGKDIITERELSEPYLIRQDSFDTVKFTKGVNKDDILLSRNGDDLIIKNKTNGDEITVKNHFFLSNRYYKINSIEFDDGTIWDEKYIDHNAVYYGSDANDELSGYMGNDDIIKADSGNDTIYGFDGDDEIYGEDGDDYLSGGNGIEKNTGNDKLYGGAGNDQLRGEDGNDYLNGGSGDDRYYYSYGDGFDTIENEGGGSDSLIFFDITRDRLSFSKEENDLIINIDNDANQGVRVKNYFLNDEYALDMIQPGDQKPAYTKNDIDNIVNAFDKPTLTEDKNANIIDTKNDEILQGSDKNNTYYYHGGKDLIVDSGGIDTLKFMINGYHLNFSSNGTDLSLSLGNIQDKNNNNIVTIKDFFANENSIVETIQLKNGYKFSAKDIYQSFGKEYPKNDSSNTTDPQPNENNLVGGNEDNRYVFSGGQKTVIDSGGNDTIKFTQDGNGLNFSTNGTDLTLNVYNHENDTITVKNFFTNPSNIIEKFELKNGYTITSEQIYQSFGKEYPNSNEPFGVSADTANKIIEELNSYSNDNALNLNFKNETNKNMDIMQIYNV</sequence>
<feature type="domain" description="Haemolysin-type calcium binding-related" evidence="9">
    <location>
        <begin position="2145"/>
        <end position="2185"/>
    </location>
</feature>
<dbReference type="PANTHER" id="PTHR38340:SF1">
    <property type="entry name" value="S-LAYER PROTEIN"/>
    <property type="match status" value="1"/>
</dbReference>
<dbReference type="GO" id="GO:0016020">
    <property type="term" value="C:membrane"/>
    <property type="evidence" value="ECO:0007669"/>
    <property type="project" value="UniProtKB-SubCell"/>
</dbReference>
<dbReference type="InterPro" id="IPR011049">
    <property type="entry name" value="Serralysin-like_metalloprot_C"/>
</dbReference>
<name>A7I390_CAMHC</name>
<proteinExistence type="predicted"/>
<feature type="domain" description="Haemolysin-type calcium binding-related" evidence="9">
    <location>
        <begin position="1338"/>
        <end position="1378"/>
    </location>
</feature>
<dbReference type="EMBL" id="CP000776">
    <property type="protein sequence ID" value="ABS51778.1"/>
    <property type="molecule type" value="Genomic_DNA"/>
</dbReference>
<dbReference type="GO" id="GO:0005576">
    <property type="term" value="C:extracellular region"/>
    <property type="evidence" value="ECO:0007669"/>
    <property type="project" value="UniProtKB-SubCell"/>
</dbReference>
<accession>A7I390</accession>
<dbReference type="InterPro" id="IPR018511">
    <property type="entry name" value="Hemolysin-typ_Ca-bd_CS"/>
</dbReference>
<dbReference type="GO" id="GO:0090729">
    <property type="term" value="F:toxin activity"/>
    <property type="evidence" value="ECO:0007669"/>
    <property type="project" value="UniProtKB-KW"/>
</dbReference>
<feature type="domain" description="Haemolysin-type calcium binding-related" evidence="9">
    <location>
        <begin position="1176"/>
        <end position="1218"/>
    </location>
</feature>
<dbReference type="HOGENOM" id="CLU_230708_0_0_7"/>
<gene>
    <name evidence="10" type="ordered locus">CHAB381_1441</name>
</gene>
<keyword evidence="7" id="KW-0472">Membrane</keyword>
<dbReference type="PANTHER" id="PTHR38340">
    <property type="entry name" value="S-LAYER PROTEIN"/>
    <property type="match status" value="1"/>
</dbReference>
<evidence type="ECO:0000259" key="9">
    <source>
        <dbReference type="Pfam" id="PF06594"/>
    </source>
</evidence>
<dbReference type="PRINTS" id="PR01488">
    <property type="entry name" value="RTXTOXINA"/>
</dbReference>
<keyword evidence="3" id="KW-0964">Secreted</keyword>
<feature type="domain" description="Haemolysin-type calcium binding-related" evidence="9">
    <location>
        <begin position="1014"/>
        <end position="1054"/>
    </location>
</feature>
<keyword evidence="6" id="KW-0843">Virulence</keyword>
<feature type="compositionally biased region" description="Polar residues" evidence="8">
    <location>
        <begin position="2086"/>
        <end position="2102"/>
    </location>
</feature>
<organism evidence="10 11">
    <name type="scientific">Campylobacter hominis (strain ATCC BAA-381 / DSM 21671 / CCUG 45161 / LMG 19568 / NCTC 13146 / CH001A)</name>
    <dbReference type="NCBI Taxonomy" id="360107"/>
    <lineage>
        <taxon>Bacteria</taxon>
        <taxon>Pseudomonadati</taxon>
        <taxon>Campylobacterota</taxon>
        <taxon>Epsilonproteobacteria</taxon>
        <taxon>Campylobacterales</taxon>
        <taxon>Campylobacteraceae</taxon>
        <taxon>Campylobacter</taxon>
    </lineage>
</organism>
<dbReference type="eggNOG" id="COG2931">
    <property type="taxonomic scope" value="Bacteria"/>
</dbReference>
<dbReference type="PRINTS" id="PR00313">
    <property type="entry name" value="CABNDNGRPT"/>
</dbReference>
<feature type="region of interest" description="Disordered" evidence="8">
    <location>
        <begin position="2081"/>
        <end position="2107"/>
    </location>
</feature>
<protein>
    <submittedName>
        <fullName evidence="10">Ig family protein</fullName>
    </submittedName>
</protein>
<dbReference type="PROSITE" id="PS00330">
    <property type="entry name" value="HEMOLYSIN_CALCIUM"/>
    <property type="match status" value="11"/>
</dbReference>
<evidence type="ECO:0000256" key="6">
    <source>
        <dbReference type="ARBA" id="ARBA00023026"/>
    </source>
</evidence>
<dbReference type="InterPro" id="IPR010566">
    <property type="entry name" value="Haemolys_ca-bd"/>
</dbReference>
<evidence type="ECO:0000256" key="3">
    <source>
        <dbReference type="ARBA" id="ARBA00022525"/>
    </source>
</evidence>
<dbReference type="SUPFAM" id="SSF51120">
    <property type="entry name" value="beta-Roll"/>
    <property type="match status" value="10"/>
</dbReference>
<keyword evidence="5" id="KW-0677">Repeat</keyword>
<dbReference type="InterPro" id="IPR050557">
    <property type="entry name" value="RTX_toxin/Mannuronan_C5-epim"/>
</dbReference>
<evidence type="ECO:0000256" key="4">
    <source>
        <dbReference type="ARBA" id="ARBA00022656"/>
    </source>
</evidence>
<dbReference type="GO" id="GO:0005509">
    <property type="term" value="F:calcium ion binding"/>
    <property type="evidence" value="ECO:0007669"/>
    <property type="project" value="InterPro"/>
</dbReference>
<reference evidence="11" key="1">
    <citation type="submission" date="2007-07" db="EMBL/GenBank/DDBJ databases">
        <title>Complete genome sequence of Campylobacter hominis ATCC BAA-381, a commensal isolated from the human gastrointestinal tract.</title>
        <authorList>
            <person name="Fouts D.E."/>
            <person name="Mongodin E.F."/>
            <person name="Puiu D."/>
            <person name="Sebastian Y."/>
            <person name="Miller W.G."/>
            <person name="Mandrell R.E."/>
            <person name="Nelson K.E."/>
        </authorList>
    </citation>
    <scope>NUCLEOTIDE SEQUENCE [LARGE SCALE GENOMIC DNA]</scope>
    <source>
        <strain evidence="11">ATCC BAA-381 / LMG 19568 / NCTC 13146 / CH001A</strain>
    </source>
</reference>
<comment type="subcellular location">
    <subcellularLocation>
        <location evidence="1">Membrane</location>
    </subcellularLocation>
    <subcellularLocation>
        <location evidence="2">Secreted</location>
    </subcellularLocation>
</comment>
<evidence type="ECO:0000313" key="11">
    <source>
        <dbReference type="Proteomes" id="UP000002407"/>
    </source>
</evidence>
<dbReference type="InterPro" id="IPR003995">
    <property type="entry name" value="RTX_toxin_determinant-A"/>
</dbReference>
<evidence type="ECO:0000313" key="10">
    <source>
        <dbReference type="EMBL" id="ABS51778.1"/>
    </source>
</evidence>
<dbReference type="RefSeq" id="WP_012109284.1">
    <property type="nucleotide sequence ID" value="NC_009714.1"/>
</dbReference>
<evidence type="ECO:0000256" key="8">
    <source>
        <dbReference type="SAM" id="MobiDB-lite"/>
    </source>
</evidence>
<feature type="domain" description="Haemolysin-type calcium binding-related" evidence="9">
    <location>
        <begin position="1737"/>
        <end position="1778"/>
    </location>
</feature>
<evidence type="ECO:0000256" key="1">
    <source>
        <dbReference type="ARBA" id="ARBA00004370"/>
    </source>
</evidence>
<evidence type="ECO:0000256" key="5">
    <source>
        <dbReference type="ARBA" id="ARBA00022737"/>
    </source>
</evidence>
<dbReference type="STRING" id="360107.CHAB381_1441"/>
<dbReference type="InterPro" id="IPR001343">
    <property type="entry name" value="Hemolysn_Ca-bd"/>
</dbReference>
<feature type="domain" description="Haemolysin-type calcium binding-related" evidence="9">
    <location>
        <begin position="60"/>
        <end position="106"/>
    </location>
</feature>
<dbReference type="Pfam" id="PF06594">
    <property type="entry name" value="HCBP_related"/>
    <property type="match status" value="6"/>
</dbReference>
<keyword evidence="4" id="KW-0800">Toxin</keyword>
<dbReference type="Gene3D" id="2.150.10.10">
    <property type="entry name" value="Serralysin-like metalloprotease, C-terminal"/>
    <property type="match status" value="10"/>
</dbReference>
<dbReference type="OrthoDB" id="5337046at2"/>
<evidence type="ECO:0000256" key="2">
    <source>
        <dbReference type="ARBA" id="ARBA00004613"/>
    </source>
</evidence>
<evidence type="ECO:0000256" key="7">
    <source>
        <dbReference type="ARBA" id="ARBA00023136"/>
    </source>
</evidence>
<dbReference type="KEGG" id="cha:CHAB381_1441"/>
<dbReference type="Proteomes" id="UP000002407">
    <property type="component" value="Chromosome"/>
</dbReference>
<dbReference type="Pfam" id="PF00353">
    <property type="entry name" value="HemolysinCabind"/>
    <property type="match status" value="15"/>
</dbReference>
<keyword evidence="11" id="KW-1185">Reference proteome</keyword>